<keyword evidence="3" id="KW-1185">Reference proteome</keyword>
<proteinExistence type="predicted"/>
<sequence length="101" mass="11838">MDSTKAQRELIGQLEAKNREIMREIARLRRQQELENAGHGTDNPVLMNELRALRMRKDELETHLTTLQDSRRQLMMQLEGLMKMLKVGICEFLFISFGSFT</sequence>
<comment type="caution">
    <text evidence="2">The sequence shown here is derived from an EMBL/GenBank/DDBJ whole genome shotgun (WGS) entry which is preliminary data.</text>
</comment>
<dbReference type="PANTHER" id="PTHR12268">
    <property type="entry name" value="E3 UBIQUITIN-PROTEIN LIGASE KCMF1"/>
    <property type="match status" value="1"/>
</dbReference>
<reference evidence="2" key="1">
    <citation type="submission" date="2022-03" db="EMBL/GenBank/DDBJ databases">
        <authorList>
            <person name="Sayadi A."/>
        </authorList>
    </citation>
    <scope>NUCLEOTIDE SEQUENCE</scope>
</reference>
<feature type="coiled-coil region" evidence="1">
    <location>
        <begin position="11"/>
        <end position="77"/>
    </location>
</feature>
<accession>A0A9P0M684</accession>
<dbReference type="GO" id="GO:0045202">
    <property type="term" value="C:synapse"/>
    <property type="evidence" value="ECO:0007669"/>
    <property type="project" value="TreeGrafter"/>
</dbReference>
<protein>
    <submittedName>
        <fullName evidence="2">Uncharacterized protein</fullName>
    </submittedName>
</protein>
<evidence type="ECO:0000313" key="3">
    <source>
        <dbReference type="Proteomes" id="UP001152888"/>
    </source>
</evidence>
<dbReference type="GO" id="GO:0099536">
    <property type="term" value="P:synaptic signaling"/>
    <property type="evidence" value="ECO:0007669"/>
    <property type="project" value="TreeGrafter"/>
</dbReference>
<gene>
    <name evidence="2" type="ORF">ACAOBT_LOCUS28758</name>
</gene>
<dbReference type="EMBL" id="CAKOFQ010007659">
    <property type="protein sequence ID" value="CAH2005815.1"/>
    <property type="molecule type" value="Genomic_DNA"/>
</dbReference>
<evidence type="ECO:0000256" key="1">
    <source>
        <dbReference type="SAM" id="Coils"/>
    </source>
</evidence>
<dbReference type="InterPro" id="IPR050774">
    <property type="entry name" value="KCMF1/Dystrophin"/>
</dbReference>
<dbReference type="AlphaFoldDB" id="A0A9P0M684"/>
<dbReference type="Proteomes" id="UP001152888">
    <property type="component" value="Unassembled WGS sequence"/>
</dbReference>
<dbReference type="PANTHER" id="PTHR12268:SF27">
    <property type="entry name" value="DYSTROBREVIN, ISOFORM F"/>
    <property type="match status" value="1"/>
</dbReference>
<evidence type="ECO:0000313" key="2">
    <source>
        <dbReference type="EMBL" id="CAH2005815.1"/>
    </source>
</evidence>
<name>A0A9P0M684_ACAOB</name>
<dbReference type="GO" id="GO:0005886">
    <property type="term" value="C:plasma membrane"/>
    <property type="evidence" value="ECO:0007669"/>
    <property type="project" value="TreeGrafter"/>
</dbReference>
<keyword evidence="1" id="KW-0175">Coiled coil</keyword>
<dbReference type="OrthoDB" id="6019271at2759"/>
<organism evidence="2 3">
    <name type="scientific">Acanthoscelides obtectus</name>
    <name type="common">Bean weevil</name>
    <name type="synonym">Bruchus obtectus</name>
    <dbReference type="NCBI Taxonomy" id="200917"/>
    <lineage>
        <taxon>Eukaryota</taxon>
        <taxon>Metazoa</taxon>
        <taxon>Ecdysozoa</taxon>
        <taxon>Arthropoda</taxon>
        <taxon>Hexapoda</taxon>
        <taxon>Insecta</taxon>
        <taxon>Pterygota</taxon>
        <taxon>Neoptera</taxon>
        <taxon>Endopterygota</taxon>
        <taxon>Coleoptera</taxon>
        <taxon>Polyphaga</taxon>
        <taxon>Cucujiformia</taxon>
        <taxon>Chrysomeloidea</taxon>
        <taxon>Chrysomelidae</taxon>
        <taxon>Bruchinae</taxon>
        <taxon>Bruchini</taxon>
        <taxon>Acanthoscelides</taxon>
    </lineage>
</organism>